<reference evidence="6 7" key="1">
    <citation type="submission" date="2023-08" db="EMBL/GenBank/DDBJ databases">
        <title>Pleionea litopenaei sp. nov., isolated from stomach of juvenile Litopenaeus vannamei.</title>
        <authorList>
            <person name="Rho A.M."/>
            <person name="Hwang C.Y."/>
        </authorList>
    </citation>
    <scope>NUCLEOTIDE SEQUENCE [LARGE SCALE GENOMIC DNA]</scope>
    <source>
        <strain evidence="6 7">HL-JVS1</strain>
    </source>
</reference>
<sequence>MSDFSEKQIHPNSRDCLRIIQLTDTHIFAENAGKLLGLNTRESFEAVLARLMKEEIAPDLILATGDLSQDASEESYQYLLEKLQPLNIPCFWIPGNHDKPEVMQKILNHGNMMFEPHIVAGNWQIVMLDSSVPGKVYGNISEPQLDFLQQRISNNQQRHSLVVMHHQPVAVGSQWLDGLGIKNAPELFNAVASNDKETCFLWGHVHQDFVGEQAGVQLISTPSTCVQFKPGSTEFSAGDEAPGYRYLTLYPDGRVDSVLHRIHDIAFTVDYSIKGY</sequence>
<dbReference type="InterPro" id="IPR029052">
    <property type="entry name" value="Metallo-depent_PP-like"/>
</dbReference>
<dbReference type="GO" id="GO:0046872">
    <property type="term" value="F:metal ion binding"/>
    <property type="evidence" value="ECO:0007669"/>
    <property type="project" value="UniProtKB-KW"/>
</dbReference>
<dbReference type="GO" id="GO:0004115">
    <property type="term" value="F:3',5'-cyclic-AMP phosphodiesterase activity"/>
    <property type="evidence" value="ECO:0007669"/>
    <property type="project" value="UniProtKB-EC"/>
</dbReference>
<evidence type="ECO:0000313" key="6">
    <source>
        <dbReference type="EMBL" id="WMS89039.1"/>
    </source>
</evidence>
<protein>
    <submittedName>
        <fullName evidence="6">3',5'-cyclic-AMP phosphodiesterase</fullName>
        <ecNumber evidence="6">3.1.4.53</ecNumber>
    </submittedName>
</protein>
<gene>
    <name evidence="6" type="primary">cpdA</name>
    <name evidence="6" type="ORF">Q9312_09015</name>
</gene>
<keyword evidence="7" id="KW-1185">Reference proteome</keyword>
<organism evidence="6 7">
    <name type="scientific">Pleionea litopenaei</name>
    <dbReference type="NCBI Taxonomy" id="3070815"/>
    <lineage>
        <taxon>Bacteria</taxon>
        <taxon>Pseudomonadati</taxon>
        <taxon>Pseudomonadota</taxon>
        <taxon>Gammaproteobacteria</taxon>
        <taxon>Oceanospirillales</taxon>
        <taxon>Pleioneaceae</taxon>
        <taxon>Pleionea</taxon>
    </lineage>
</organism>
<dbReference type="Pfam" id="PF00149">
    <property type="entry name" value="Metallophos"/>
    <property type="match status" value="1"/>
</dbReference>
<dbReference type="KEGG" id="plei:Q9312_09015"/>
<feature type="domain" description="Calcineurin-like phosphoesterase" evidence="5">
    <location>
        <begin position="17"/>
        <end position="207"/>
    </location>
</feature>
<evidence type="ECO:0000259" key="5">
    <source>
        <dbReference type="Pfam" id="PF00149"/>
    </source>
</evidence>
<keyword evidence="1" id="KW-0479">Metal-binding</keyword>
<dbReference type="Proteomes" id="UP001239782">
    <property type="component" value="Chromosome"/>
</dbReference>
<evidence type="ECO:0000256" key="2">
    <source>
        <dbReference type="ARBA" id="ARBA00022801"/>
    </source>
</evidence>
<dbReference type="EC" id="3.1.4.53" evidence="6"/>
<dbReference type="InterPro" id="IPR050884">
    <property type="entry name" value="CNP_phosphodiesterase-III"/>
</dbReference>
<keyword evidence="2 6" id="KW-0378">Hydrolase</keyword>
<accession>A0AA51RX22</accession>
<dbReference type="SUPFAM" id="SSF56300">
    <property type="entry name" value="Metallo-dependent phosphatases"/>
    <property type="match status" value="1"/>
</dbReference>
<dbReference type="InterPro" id="IPR026575">
    <property type="entry name" value="GpdQ/CpdA-like"/>
</dbReference>
<dbReference type="PANTHER" id="PTHR42988">
    <property type="entry name" value="PHOSPHOHYDROLASE"/>
    <property type="match status" value="1"/>
</dbReference>
<evidence type="ECO:0000313" key="7">
    <source>
        <dbReference type="Proteomes" id="UP001239782"/>
    </source>
</evidence>
<evidence type="ECO:0000256" key="4">
    <source>
        <dbReference type="ARBA" id="ARBA00025742"/>
    </source>
</evidence>
<evidence type="ECO:0000256" key="1">
    <source>
        <dbReference type="ARBA" id="ARBA00022723"/>
    </source>
</evidence>
<keyword evidence="3" id="KW-0408">Iron</keyword>
<dbReference type="CDD" id="cd07402">
    <property type="entry name" value="MPP_GpdQ"/>
    <property type="match status" value="1"/>
</dbReference>
<dbReference type="InterPro" id="IPR004843">
    <property type="entry name" value="Calcineurin-like_PHP"/>
</dbReference>
<name>A0AA51RX22_9GAMM</name>
<evidence type="ECO:0000256" key="3">
    <source>
        <dbReference type="ARBA" id="ARBA00023004"/>
    </source>
</evidence>
<dbReference type="RefSeq" id="WP_309204278.1">
    <property type="nucleotide sequence ID" value="NZ_CP133548.1"/>
</dbReference>
<dbReference type="EMBL" id="CP133548">
    <property type="protein sequence ID" value="WMS89039.1"/>
    <property type="molecule type" value="Genomic_DNA"/>
</dbReference>
<dbReference type="AlphaFoldDB" id="A0AA51RX22"/>
<dbReference type="NCBIfam" id="NF008359">
    <property type="entry name" value="PRK11148.1"/>
    <property type="match status" value="1"/>
</dbReference>
<comment type="similarity">
    <text evidence="4">Belongs to the cyclic nucleotide phosphodiesterase class-III family.</text>
</comment>
<dbReference type="Gene3D" id="3.60.21.10">
    <property type="match status" value="1"/>
</dbReference>
<proteinExistence type="inferred from homology"/>
<dbReference type="PANTHER" id="PTHR42988:SF2">
    <property type="entry name" value="CYCLIC NUCLEOTIDE PHOSPHODIESTERASE CBUA0032-RELATED"/>
    <property type="match status" value="1"/>
</dbReference>